<dbReference type="EMBL" id="CAJNOM010000041">
    <property type="protein sequence ID" value="CAF0893917.1"/>
    <property type="molecule type" value="Genomic_DNA"/>
</dbReference>
<evidence type="ECO:0000313" key="3">
    <source>
        <dbReference type="EMBL" id="CAF0963552.1"/>
    </source>
</evidence>
<protein>
    <submittedName>
        <fullName evidence="3">Uncharacterized protein</fullName>
    </submittedName>
</protein>
<comment type="caution">
    <text evidence="3">The sequence shown here is derived from an EMBL/GenBank/DDBJ whole genome shotgun (WGS) entry which is preliminary data.</text>
</comment>
<evidence type="ECO:0000313" key="4">
    <source>
        <dbReference type="Proteomes" id="UP000663832"/>
    </source>
</evidence>
<reference evidence="3" key="1">
    <citation type="submission" date="2021-02" db="EMBL/GenBank/DDBJ databases">
        <authorList>
            <person name="Nowell W R."/>
        </authorList>
    </citation>
    <scope>NUCLEOTIDE SEQUENCE</scope>
</reference>
<accession>A0A814E646</accession>
<dbReference type="AlphaFoldDB" id="A0A814E646"/>
<dbReference type="Gene3D" id="1.20.920.20">
    <property type="match status" value="1"/>
</dbReference>
<evidence type="ECO:0000313" key="2">
    <source>
        <dbReference type="EMBL" id="CAF0893917.1"/>
    </source>
</evidence>
<proteinExistence type="predicted"/>
<organism evidence="3 4">
    <name type="scientific">Adineta steineri</name>
    <dbReference type="NCBI Taxonomy" id="433720"/>
    <lineage>
        <taxon>Eukaryota</taxon>
        <taxon>Metazoa</taxon>
        <taxon>Spiralia</taxon>
        <taxon>Gnathifera</taxon>
        <taxon>Rotifera</taxon>
        <taxon>Eurotatoria</taxon>
        <taxon>Bdelloidea</taxon>
        <taxon>Adinetida</taxon>
        <taxon>Adinetidae</taxon>
        <taxon>Adineta</taxon>
    </lineage>
</organism>
<keyword evidence="4" id="KW-1185">Reference proteome</keyword>
<dbReference type="EMBL" id="CAJNOI010000029">
    <property type="protein sequence ID" value="CAF0874552.1"/>
    <property type="molecule type" value="Genomic_DNA"/>
</dbReference>
<sequence>MKENQLKTASELNQISSRELGRTSKIFETSRERQSTLNGTCTIASAFLTYLGPWIYGFQRLMLTAHWI</sequence>
<name>A0A814E646_9BILA</name>
<dbReference type="Proteomes" id="UP000663877">
    <property type="component" value="Unassembled WGS sequence"/>
</dbReference>
<evidence type="ECO:0000313" key="1">
    <source>
        <dbReference type="EMBL" id="CAF0874552.1"/>
    </source>
</evidence>
<gene>
    <name evidence="1" type="ORF">BJG266_LOCUS9084</name>
    <name evidence="3" type="ORF">QVE165_LOCUS12893</name>
    <name evidence="2" type="ORF">QVE165_LOCUS9098</name>
</gene>
<dbReference type="Proteomes" id="UP000663832">
    <property type="component" value="Unassembled WGS sequence"/>
</dbReference>
<dbReference type="EMBL" id="CAJNOM010000065">
    <property type="protein sequence ID" value="CAF0963552.1"/>
    <property type="molecule type" value="Genomic_DNA"/>
</dbReference>